<dbReference type="Proteomes" id="UP000235145">
    <property type="component" value="Unassembled WGS sequence"/>
</dbReference>
<name>A0A9R1UPT6_LACSA</name>
<organism evidence="1 2">
    <name type="scientific">Lactuca sativa</name>
    <name type="common">Garden lettuce</name>
    <dbReference type="NCBI Taxonomy" id="4236"/>
    <lineage>
        <taxon>Eukaryota</taxon>
        <taxon>Viridiplantae</taxon>
        <taxon>Streptophyta</taxon>
        <taxon>Embryophyta</taxon>
        <taxon>Tracheophyta</taxon>
        <taxon>Spermatophyta</taxon>
        <taxon>Magnoliopsida</taxon>
        <taxon>eudicotyledons</taxon>
        <taxon>Gunneridae</taxon>
        <taxon>Pentapetalae</taxon>
        <taxon>asterids</taxon>
        <taxon>campanulids</taxon>
        <taxon>Asterales</taxon>
        <taxon>Asteraceae</taxon>
        <taxon>Cichorioideae</taxon>
        <taxon>Cichorieae</taxon>
        <taxon>Lactucinae</taxon>
        <taxon>Lactuca</taxon>
    </lineage>
</organism>
<gene>
    <name evidence="1" type="ORF">LSAT_V11C800427590</name>
</gene>
<reference evidence="1 2" key="1">
    <citation type="journal article" date="2017" name="Nat. Commun.">
        <title>Genome assembly with in vitro proximity ligation data and whole-genome triplication in lettuce.</title>
        <authorList>
            <person name="Reyes-Chin-Wo S."/>
            <person name="Wang Z."/>
            <person name="Yang X."/>
            <person name="Kozik A."/>
            <person name="Arikit S."/>
            <person name="Song C."/>
            <person name="Xia L."/>
            <person name="Froenicke L."/>
            <person name="Lavelle D.O."/>
            <person name="Truco M.J."/>
            <person name="Xia R."/>
            <person name="Zhu S."/>
            <person name="Xu C."/>
            <person name="Xu H."/>
            <person name="Xu X."/>
            <person name="Cox K."/>
            <person name="Korf I."/>
            <person name="Meyers B.C."/>
            <person name="Michelmore R.W."/>
        </authorList>
    </citation>
    <scope>NUCLEOTIDE SEQUENCE [LARGE SCALE GENOMIC DNA]</scope>
    <source>
        <strain evidence="2">cv. Salinas</strain>
        <tissue evidence="1">Seedlings</tissue>
    </source>
</reference>
<dbReference type="AlphaFoldDB" id="A0A9R1UPT6"/>
<sequence>MVMYPSAYALVSSQPITSSFGFVSTPSSSSLSPMHDIPFLSLYSKECFIDIFQKGSPLVEDMSREIARIRLDGALDVKLKQSRLLLGSIVTQTQVGNFRVV</sequence>
<evidence type="ECO:0000313" key="2">
    <source>
        <dbReference type="Proteomes" id="UP000235145"/>
    </source>
</evidence>
<comment type="caution">
    <text evidence="1">The sequence shown here is derived from an EMBL/GenBank/DDBJ whole genome shotgun (WGS) entry which is preliminary data.</text>
</comment>
<accession>A0A9R1UPT6</accession>
<evidence type="ECO:0000313" key="1">
    <source>
        <dbReference type="EMBL" id="KAJ0191114.1"/>
    </source>
</evidence>
<protein>
    <submittedName>
        <fullName evidence="1">Uncharacterized protein</fullName>
    </submittedName>
</protein>
<proteinExistence type="predicted"/>
<dbReference type="EMBL" id="NBSK02000008">
    <property type="protein sequence ID" value="KAJ0191114.1"/>
    <property type="molecule type" value="Genomic_DNA"/>
</dbReference>
<keyword evidence="2" id="KW-1185">Reference proteome</keyword>